<accession>A0A8J6HJW8</accession>
<protein>
    <recommendedName>
        <fullName evidence="2">Reverse transcriptase domain-containing protein</fullName>
    </recommendedName>
</protein>
<feature type="compositionally biased region" description="Basic and acidic residues" evidence="1">
    <location>
        <begin position="194"/>
        <end position="231"/>
    </location>
</feature>
<name>A0A8J6HJW8_TENMO</name>
<sequence>MSSSRLYNVLLTTAEDANETGAYLWCNNRNTTLHSSNKGLLYDERLNFENTLYKGANLNFEHLKDMDEMLKKAQAGGTVVAREKIWSLAFADDLVVMAKSEREMKEMMKSLGKYVRKKKLEVNVEKTKMMVFNKRKKRRMKKMSGTGKEGKYLDYTFNKRATDKAHITEEENDKVREQRSGDGGNKKRSGQRNARLDSEGQKVWKGRVQDTNEMLERREKEHGKEEEREREREILPEKLICHGSLLRSHDTGIGPRLLSCREGRRQRRTELVGVLRWQERCISPAMTGTAGNGSRRALISVTAPADRRSKIARRGRSGTATDRRRFERRRPRANYSERARSSRNAASLRNASRCDGIFQCVAFFSDVLTAYSVFLHPALQYQELSTRDSSSGMRILLALRRSAAVYTPRKPPPFANAPLGYYNCPL</sequence>
<dbReference type="Pfam" id="PF00078">
    <property type="entry name" value="RVT_1"/>
    <property type="match status" value="1"/>
</dbReference>
<feature type="region of interest" description="Disordered" evidence="1">
    <location>
        <begin position="164"/>
        <end position="231"/>
    </location>
</feature>
<evidence type="ECO:0000313" key="4">
    <source>
        <dbReference type="Proteomes" id="UP000719412"/>
    </source>
</evidence>
<organism evidence="3 4">
    <name type="scientific">Tenebrio molitor</name>
    <name type="common">Yellow mealworm beetle</name>
    <dbReference type="NCBI Taxonomy" id="7067"/>
    <lineage>
        <taxon>Eukaryota</taxon>
        <taxon>Metazoa</taxon>
        <taxon>Ecdysozoa</taxon>
        <taxon>Arthropoda</taxon>
        <taxon>Hexapoda</taxon>
        <taxon>Insecta</taxon>
        <taxon>Pterygota</taxon>
        <taxon>Neoptera</taxon>
        <taxon>Endopterygota</taxon>
        <taxon>Coleoptera</taxon>
        <taxon>Polyphaga</taxon>
        <taxon>Cucujiformia</taxon>
        <taxon>Tenebrionidae</taxon>
        <taxon>Tenebrio</taxon>
    </lineage>
</organism>
<evidence type="ECO:0000259" key="2">
    <source>
        <dbReference type="Pfam" id="PF00078"/>
    </source>
</evidence>
<reference evidence="3" key="1">
    <citation type="journal article" date="2020" name="J Insects Food Feed">
        <title>The yellow mealworm (Tenebrio molitor) genome: a resource for the emerging insects as food and feed industry.</title>
        <authorList>
            <person name="Eriksson T."/>
            <person name="Andere A."/>
            <person name="Kelstrup H."/>
            <person name="Emery V."/>
            <person name="Picard C."/>
        </authorList>
    </citation>
    <scope>NUCLEOTIDE SEQUENCE</scope>
    <source>
        <strain evidence="3">Stoneville</strain>
        <tissue evidence="3">Whole head</tissue>
    </source>
</reference>
<comment type="caution">
    <text evidence="3">The sequence shown here is derived from an EMBL/GenBank/DDBJ whole genome shotgun (WGS) entry which is preliminary data.</text>
</comment>
<evidence type="ECO:0000256" key="1">
    <source>
        <dbReference type="SAM" id="MobiDB-lite"/>
    </source>
</evidence>
<reference evidence="3" key="2">
    <citation type="submission" date="2021-08" db="EMBL/GenBank/DDBJ databases">
        <authorList>
            <person name="Eriksson T."/>
        </authorList>
    </citation>
    <scope>NUCLEOTIDE SEQUENCE</scope>
    <source>
        <strain evidence="3">Stoneville</strain>
        <tissue evidence="3">Whole head</tissue>
    </source>
</reference>
<feature type="domain" description="Reverse transcriptase" evidence="2">
    <location>
        <begin position="77"/>
        <end position="153"/>
    </location>
</feature>
<feature type="compositionally biased region" description="Basic and acidic residues" evidence="1">
    <location>
        <begin position="164"/>
        <end position="180"/>
    </location>
</feature>
<proteinExistence type="predicted"/>
<dbReference type="AlphaFoldDB" id="A0A8J6HJW8"/>
<gene>
    <name evidence="3" type="ORF">GEV33_006445</name>
</gene>
<keyword evidence="4" id="KW-1185">Reference proteome</keyword>
<dbReference type="InterPro" id="IPR000477">
    <property type="entry name" value="RT_dom"/>
</dbReference>
<feature type="region of interest" description="Disordered" evidence="1">
    <location>
        <begin position="306"/>
        <end position="342"/>
    </location>
</feature>
<dbReference type="EMBL" id="JABDTM020021690">
    <property type="protein sequence ID" value="KAH0816346.1"/>
    <property type="molecule type" value="Genomic_DNA"/>
</dbReference>
<dbReference type="Proteomes" id="UP000719412">
    <property type="component" value="Unassembled WGS sequence"/>
</dbReference>
<evidence type="ECO:0000313" key="3">
    <source>
        <dbReference type="EMBL" id="KAH0816346.1"/>
    </source>
</evidence>